<feature type="region of interest" description="Disordered" evidence="1">
    <location>
        <begin position="29"/>
        <end position="57"/>
    </location>
</feature>
<sequence>MSGGGLFAISQALPVAGNIRRVLPDKVSHTVRRPTPLSRPSISFTLSKEHTSKDHPHSAASAECGVLACSRFNRLSTELVRVVEVSCPCYPAPALACSGLPKPSPRPDPIFWSRCSPASCSLQRECLARRKLQCLLDDTRMLAKSPHLDERISEGRRAPAWHAWGGYWAVGLLPVEDDRPQRHRLRSTGRVLAGPAREQSLC</sequence>
<dbReference type="Proteomes" id="UP000813385">
    <property type="component" value="Unassembled WGS sequence"/>
</dbReference>
<evidence type="ECO:0000256" key="1">
    <source>
        <dbReference type="SAM" id="MobiDB-lite"/>
    </source>
</evidence>
<name>A0A8K0TD63_9PEZI</name>
<proteinExistence type="predicted"/>
<evidence type="ECO:0000313" key="3">
    <source>
        <dbReference type="Proteomes" id="UP000813385"/>
    </source>
</evidence>
<reference evidence="2" key="1">
    <citation type="journal article" date="2021" name="Nat. Commun.">
        <title>Genetic determinants of endophytism in the Arabidopsis root mycobiome.</title>
        <authorList>
            <person name="Mesny F."/>
            <person name="Miyauchi S."/>
            <person name="Thiergart T."/>
            <person name="Pickel B."/>
            <person name="Atanasova L."/>
            <person name="Karlsson M."/>
            <person name="Huettel B."/>
            <person name="Barry K.W."/>
            <person name="Haridas S."/>
            <person name="Chen C."/>
            <person name="Bauer D."/>
            <person name="Andreopoulos W."/>
            <person name="Pangilinan J."/>
            <person name="LaButti K."/>
            <person name="Riley R."/>
            <person name="Lipzen A."/>
            <person name="Clum A."/>
            <person name="Drula E."/>
            <person name="Henrissat B."/>
            <person name="Kohler A."/>
            <person name="Grigoriev I.V."/>
            <person name="Martin F.M."/>
            <person name="Hacquard S."/>
        </authorList>
    </citation>
    <scope>NUCLEOTIDE SEQUENCE</scope>
    <source>
        <strain evidence="2">MPI-CAGE-AT-0016</strain>
    </source>
</reference>
<gene>
    <name evidence="2" type="ORF">B0T11DRAFT_103494</name>
</gene>
<feature type="compositionally biased region" description="Basic and acidic residues" evidence="1">
    <location>
        <begin position="47"/>
        <end position="57"/>
    </location>
</feature>
<organism evidence="2 3">
    <name type="scientific">Plectosphaerella cucumerina</name>
    <dbReference type="NCBI Taxonomy" id="40658"/>
    <lineage>
        <taxon>Eukaryota</taxon>
        <taxon>Fungi</taxon>
        <taxon>Dikarya</taxon>
        <taxon>Ascomycota</taxon>
        <taxon>Pezizomycotina</taxon>
        <taxon>Sordariomycetes</taxon>
        <taxon>Hypocreomycetidae</taxon>
        <taxon>Glomerellales</taxon>
        <taxon>Plectosphaerellaceae</taxon>
        <taxon>Plectosphaerella</taxon>
    </lineage>
</organism>
<comment type="caution">
    <text evidence="2">The sequence shown here is derived from an EMBL/GenBank/DDBJ whole genome shotgun (WGS) entry which is preliminary data.</text>
</comment>
<dbReference type="EMBL" id="JAGPXD010000004">
    <property type="protein sequence ID" value="KAH7358412.1"/>
    <property type="molecule type" value="Genomic_DNA"/>
</dbReference>
<keyword evidence="3" id="KW-1185">Reference proteome</keyword>
<accession>A0A8K0TD63</accession>
<evidence type="ECO:0000313" key="2">
    <source>
        <dbReference type="EMBL" id="KAH7358412.1"/>
    </source>
</evidence>
<protein>
    <submittedName>
        <fullName evidence="2">Uncharacterized protein</fullName>
    </submittedName>
</protein>
<dbReference type="AlphaFoldDB" id="A0A8K0TD63"/>